<reference evidence="3 4" key="2">
    <citation type="submission" date="2016-06" db="EMBL/GenBank/DDBJ databases">
        <authorList>
            <person name="Petersen J."/>
            <person name="Sayavedra L."/>
        </authorList>
    </citation>
    <scope>NUCLEOTIDE SEQUENCE [LARGE SCALE GENOMIC DNA]</scope>
    <source>
        <strain evidence="4">BazSymA</strain>
        <strain evidence="3">BazSymB</strain>
    </source>
</reference>
<dbReference type="EMBL" id="CVUD02000125">
    <property type="protein sequence ID" value="SEH76998.1"/>
    <property type="molecule type" value="Genomic_DNA"/>
</dbReference>
<dbReference type="OrthoDB" id="9813097at2"/>
<reference evidence="2" key="1">
    <citation type="submission" date="2016-06" db="EMBL/GenBank/DDBJ databases">
        <authorList>
            <person name="Olsen C.W."/>
            <person name="Carey S."/>
            <person name="Hinshaw L."/>
            <person name="Karasin A.I."/>
        </authorList>
    </citation>
    <scope>NUCLEOTIDE SEQUENCE [LARGE SCALE GENOMIC DNA]</scope>
    <source>
        <strain evidence="2">BazSymA</strain>
        <strain evidence="1">BazSymB</strain>
    </source>
</reference>
<proteinExistence type="predicted"/>
<protein>
    <submittedName>
        <fullName evidence="2">Uncharacterized protein</fullName>
    </submittedName>
</protein>
<dbReference type="Proteomes" id="UP000198559">
    <property type="component" value="Unassembled WGS sequence"/>
</dbReference>
<dbReference type="RefSeq" id="WP_090718034.1">
    <property type="nucleotide sequence ID" value="NZ_CDSC02000452.1"/>
</dbReference>
<evidence type="ECO:0000313" key="4">
    <source>
        <dbReference type="Proteomes" id="UP000198988"/>
    </source>
</evidence>
<sequence>MIKFIVGSIVILALIGGAVQFKSTDKDYSLILNKETAKVSVYNGVIKIYDFVKELVGGTTNEVANKVK</sequence>
<dbReference type="EMBL" id="CDSC02000452">
    <property type="protein sequence ID" value="SEI02274.1"/>
    <property type="molecule type" value="Genomic_DNA"/>
</dbReference>
<dbReference type="AlphaFoldDB" id="A0A1H6MWT2"/>
<gene>
    <name evidence="2" type="ORF">BAZSYMA_ACONTIG14770_2</name>
    <name evidence="1" type="ORF">BAZSYMB_SCAFFOLD00015_23</name>
</gene>
<evidence type="ECO:0000313" key="1">
    <source>
        <dbReference type="EMBL" id="SEH76998.1"/>
    </source>
</evidence>
<dbReference type="Proteomes" id="UP000198988">
    <property type="component" value="Unassembled WGS sequence"/>
</dbReference>
<name>A0A1H6MWT2_9GAMM</name>
<organism evidence="2 4">
    <name type="scientific">Bathymodiolus azoricus thioautotrophic gill symbiont</name>
    <dbReference type="NCBI Taxonomy" id="235205"/>
    <lineage>
        <taxon>Bacteria</taxon>
        <taxon>Pseudomonadati</taxon>
        <taxon>Pseudomonadota</taxon>
        <taxon>Gammaproteobacteria</taxon>
        <taxon>sulfur-oxidizing symbionts</taxon>
    </lineage>
</organism>
<evidence type="ECO:0000313" key="3">
    <source>
        <dbReference type="Proteomes" id="UP000198559"/>
    </source>
</evidence>
<evidence type="ECO:0000313" key="2">
    <source>
        <dbReference type="EMBL" id="SEI02274.1"/>
    </source>
</evidence>
<accession>A0A1H6MWT2</accession>